<dbReference type="GO" id="GO:0052381">
    <property type="term" value="F:tRNA dimethylallyltransferase activity"/>
    <property type="evidence" value="ECO:0007669"/>
    <property type="project" value="UniProtKB-UniRule"/>
</dbReference>
<dbReference type="Pfam" id="PF01715">
    <property type="entry name" value="IPPT"/>
    <property type="match status" value="1"/>
</dbReference>
<dbReference type="GO" id="GO:0005524">
    <property type="term" value="F:ATP binding"/>
    <property type="evidence" value="ECO:0007669"/>
    <property type="project" value="UniProtKB-UniRule"/>
</dbReference>
<evidence type="ECO:0000256" key="7">
    <source>
        <dbReference type="ARBA" id="ARBA00022840"/>
    </source>
</evidence>
<dbReference type="InterPro" id="IPR039657">
    <property type="entry name" value="Dimethylallyltransferase"/>
</dbReference>
<feature type="site" description="Interaction with substrate tRNA" evidence="10">
    <location>
        <position position="100"/>
    </location>
</feature>
<organism evidence="14 15">
    <name type="scientific">Erysipelothrix larvae</name>
    <dbReference type="NCBI Taxonomy" id="1514105"/>
    <lineage>
        <taxon>Bacteria</taxon>
        <taxon>Bacillati</taxon>
        <taxon>Bacillota</taxon>
        <taxon>Erysipelotrichia</taxon>
        <taxon>Erysipelotrichales</taxon>
        <taxon>Erysipelotrichaceae</taxon>
        <taxon>Erysipelothrix</taxon>
    </lineage>
</organism>
<evidence type="ECO:0000256" key="1">
    <source>
        <dbReference type="ARBA" id="ARBA00001946"/>
    </source>
</evidence>
<keyword evidence="8 10" id="KW-0460">Magnesium</keyword>
<proteinExistence type="inferred from homology"/>
<dbReference type="HAMAP" id="MF_00185">
    <property type="entry name" value="IPP_trans"/>
    <property type="match status" value="1"/>
</dbReference>
<dbReference type="Gene3D" id="3.40.50.300">
    <property type="entry name" value="P-loop containing nucleotide triphosphate hydrolases"/>
    <property type="match status" value="1"/>
</dbReference>
<dbReference type="EC" id="2.5.1.75" evidence="10"/>
<dbReference type="STRING" id="1514105.AOC36_00115"/>
<comment type="similarity">
    <text evidence="3 10 13">Belongs to the IPP transferase family.</text>
</comment>
<dbReference type="Proteomes" id="UP000063781">
    <property type="component" value="Chromosome"/>
</dbReference>
<sequence length="296" mass="34473">MNKVYVIAGITASGKSNTAIQLAKKYNAEIISADSVAVYKEFNIGSAKPTLKEQQGIKHHLIDIRSYSESYDVAQFQKEARACIKEIQDRGKQVIVVGGTGLYLKALLFDYRFNDEPEIEIQVDEESDEALYQKLVTYDPHAAQKLHPNNRKRVVRALSAYVRTQKTQQERTDNQKDIQVIDADIYFLTGPREVMYERMDQRVEHMFESGLKEEVLALYQNDTEFFMHQSAQAIGYREFKEYFLGNQDLDQTKALIKRDTRRFAKRQWTWFRHQMDINTIDITEANPFEEIVNSSF</sequence>
<dbReference type="InterPro" id="IPR018022">
    <property type="entry name" value="IPT"/>
</dbReference>
<evidence type="ECO:0000256" key="12">
    <source>
        <dbReference type="RuleBase" id="RU003784"/>
    </source>
</evidence>
<evidence type="ECO:0000256" key="5">
    <source>
        <dbReference type="ARBA" id="ARBA00022694"/>
    </source>
</evidence>
<evidence type="ECO:0000256" key="6">
    <source>
        <dbReference type="ARBA" id="ARBA00022741"/>
    </source>
</evidence>
<comment type="subunit">
    <text evidence="10">Monomer.</text>
</comment>
<feature type="binding site" evidence="10">
    <location>
        <begin position="9"/>
        <end position="16"/>
    </location>
    <ligand>
        <name>ATP</name>
        <dbReference type="ChEBI" id="CHEBI:30616"/>
    </ligand>
</feature>
<comment type="cofactor">
    <cofactor evidence="1 10">
        <name>Mg(2+)</name>
        <dbReference type="ChEBI" id="CHEBI:18420"/>
    </cofactor>
</comment>
<dbReference type="OrthoDB" id="9776390at2"/>
<comment type="caution">
    <text evidence="10">Lacks conserved residue(s) required for the propagation of feature annotation.</text>
</comment>
<dbReference type="PANTHER" id="PTHR11088">
    <property type="entry name" value="TRNA DIMETHYLALLYLTRANSFERASE"/>
    <property type="match status" value="1"/>
</dbReference>
<dbReference type="SUPFAM" id="SSF52540">
    <property type="entry name" value="P-loop containing nucleoside triphosphate hydrolases"/>
    <property type="match status" value="2"/>
</dbReference>
<protein>
    <recommendedName>
        <fullName evidence="10">tRNA dimethylallyltransferase</fullName>
        <ecNumber evidence="10">2.5.1.75</ecNumber>
    </recommendedName>
    <alternativeName>
        <fullName evidence="10">Dimethylallyl diphosphate:tRNA dimethylallyltransferase</fullName>
        <shortName evidence="10">DMAPP:tRNA dimethylallyltransferase</shortName>
        <shortName evidence="10">DMATase</shortName>
    </alternativeName>
    <alternativeName>
        <fullName evidence="10">Isopentenyl-diphosphate:tRNA isopentenyltransferase</fullName>
        <shortName evidence="10">IPP transferase</shortName>
        <shortName evidence="10">IPPT</shortName>
        <shortName evidence="10">IPTase</shortName>
    </alternativeName>
</protein>
<dbReference type="GO" id="GO:0006400">
    <property type="term" value="P:tRNA modification"/>
    <property type="evidence" value="ECO:0007669"/>
    <property type="project" value="TreeGrafter"/>
</dbReference>
<evidence type="ECO:0000256" key="4">
    <source>
        <dbReference type="ARBA" id="ARBA00022679"/>
    </source>
</evidence>
<dbReference type="NCBIfam" id="TIGR00174">
    <property type="entry name" value="miaA"/>
    <property type="match status" value="1"/>
</dbReference>
<accession>A0A0X8GXW8</accession>
<comment type="catalytic activity">
    <reaction evidence="9 10 11">
        <text>adenosine(37) in tRNA + dimethylallyl diphosphate = N(6)-dimethylallyladenosine(37) in tRNA + diphosphate</text>
        <dbReference type="Rhea" id="RHEA:26482"/>
        <dbReference type="Rhea" id="RHEA-COMP:10162"/>
        <dbReference type="Rhea" id="RHEA-COMP:10375"/>
        <dbReference type="ChEBI" id="CHEBI:33019"/>
        <dbReference type="ChEBI" id="CHEBI:57623"/>
        <dbReference type="ChEBI" id="CHEBI:74411"/>
        <dbReference type="ChEBI" id="CHEBI:74415"/>
        <dbReference type="EC" id="2.5.1.75"/>
    </reaction>
</comment>
<keyword evidence="7 10" id="KW-0067">ATP-binding</keyword>
<dbReference type="KEGG" id="erl:AOC36_00115"/>
<evidence type="ECO:0000256" key="3">
    <source>
        <dbReference type="ARBA" id="ARBA00005842"/>
    </source>
</evidence>
<feature type="region of interest" description="Interaction with substrate tRNA" evidence="10">
    <location>
        <begin position="34"/>
        <end position="37"/>
    </location>
</feature>
<dbReference type="Gene3D" id="1.10.20.140">
    <property type="match status" value="1"/>
</dbReference>
<feature type="binding site" evidence="10">
    <location>
        <begin position="11"/>
        <end position="16"/>
    </location>
    <ligand>
        <name>substrate</name>
    </ligand>
</feature>
<evidence type="ECO:0000256" key="10">
    <source>
        <dbReference type="HAMAP-Rule" id="MF_00185"/>
    </source>
</evidence>
<keyword evidence="4 10" id="KW-0808">Transferase</keyword>
<evidence type="ECO:0000256" key="13">
    <source>
        <dbReference type="RuleBase" id="RU003785"/>
    </source>
</evidence>
<evidence type="ECO:0000256" key="8">
    <source>
        <dbReference type="ARBA" id="ARBA00022842"/>
    </source>
</evidence>
<evidence type="ECO:0000256" key="11">
    <source>
        <dbReference type="RuleBase" id="RU003783"/>
    </source>
</evidence>
<dbReference type="PANTHER" id="PTHR11088:SF60">
    <property type="entry name" value="TRNA DIMETHYLALLYLTRANSFERASE"/>
    <property type="match status" value="1"/>
</dbReference>
<dbReference type="RefSeq" id="WP_067629647.1">
    <property type="nucleotide sequence ID" value="NZ_CP013213.1"/>
</dbReference>
<evidence type="ECO:0000313" key="14">
    <source>
        <dbReference type="EMBL" id="AMC92451.1"/>
    </source>
</evidence>
<keyword evidence="5 10" id="KW-0819">tRNA processing</keyword>
<evidence type="ECO:0000256" key="2">
    <source>
        <dbReference type="ARBA" id="ARBA00003213"/>
    </source>
</evidence>
<evidence type="ECO:0000256" key="9">
    <source>
        <dbReference type="ARBA" id="ARBA00049563"/>
    </source>
</evidence>
<dbReference type="InterPro" id="IPR027417">
    <property type="entry name" value="P-loop_NTPase"/>
</dbReference>
<dbReference type="EMBL" id="CP013213">
    <property type="protein sequence ID" value="AMC92451.1"/>
    <property type="molecule type" value="Genomic_DNA"/>
</dbReference>
<name>A0A0X8GXW8_9FIRM</name>
<reference evidence="14 15" key="1">
    <citation type="submission" date="2015-10" db="EMBL/GenBank/DDBJ databases">
        <title>Erysipelothrix larvae sp. LV19 isolated from the larval gut of the rhinoceros beetle, Trypoxylus dichotomus.</title>
        <authorList>
            <person name="Lim S."/>
            <person name="Kim B.-C."/>
        </authorList>
    </citation>
    <scope>NUCLEOTIDE SEQUENCE [LARGE SCALE GENOMIC DNA]</scope>
    <source>
        <strain evidence="14 15">LV19</strain>
    </source>
</reference>
<gene>
    <name evidence="10" type="primary">miaA</name>
    <name evidence="14" type="ORF">AOC36_00115</name>
</gene>
<dbReference type="AlphaFoldDB" id="A0A0X8GXW8"/>
<comment type="function">
    <text evidence="2 10 12">Catalyzes the transfer of a dimethylallyl group onto the adenine at position 37 in tRNAs that read codons beginning with uridine, leading to the formation of N6-(dimethylallyl)adenosine (i(6)A).</text>
</comment>
<keyword evidence="15" id="KW-1185">Reference proteome</keyword>
<evidence type="ECO:0000313" key="15">
    <source>
        <dbReference type="Proteomes" id="UP000063781"/>
    </source>
</evidence>
<keyword evidence="6 10" id="KW-0547">Nucleotide-binding</keyword>